<feature type="domain" description="Follistatin-like" evidence="2">
    <location>
        <begin position="491"/>
        <end position="514"/>
    </location>
</feature>
<feature type="domain" description="Follistatin-like" evidence="2">
    <location>
        <begin position="599"/>
        <end position="621"/>
    </location>
</feature>
<dbReference type="SMART" id="SM00274">
    <property type="entry name" value="FOLN"/>
    <property type="match status" value="10"/>
</dbReference>
<dbReference type="SUPFAM" id="SSF46966">
    <property type="entry name" value="Spectrin repeat"/>
    <property type="match status" value="1"/>
</dbReference>
<dbReference type="AlphaFoldDB" id="A0A6A4WDW1"/>
<accession>A0A6A4WDW1</accession>
<dbReference type="Proteomes" id="UP000440578">
    <property type="component" value="Unassembled WGS sequence"/>
</dbReference>
<feature type="compositionally biased region" description="Low complexity" evidence="1">
    <location>
        <begin position="74"/>
        <end position="88"/>
    </location>
</feature>
<name>A0A6A4WDW1_AMPAM</name>
<feature type="domain" description="Follistatin-like" evidence="2">
    <location>
        <begin position="518"/>
        <end position="540"/>
    </location>
</feature>
<keyword evidence="4" id="KW-1185">Reference proteome</keyword>
<proteinExistence type="predicted"/>
<reference evidence="3 4" key="1">
    <citation type="submission" date="2019-07" db="EMBL/GenBank/DDBJ databases">
        <title>Draft genome assembly of a fouling barnacle, Amphibalanus amphitrite (Darwin, 1854): The first reference genome for Thecostraca.</title>
        <authorList>
            <person name="Kim W."/>
        </authorList>
    </citation>
    <scope>NUCLEOTIDE SEQUENCE [LARGE SCALE GENOMIC DNA]</scope>
    <source>
        <strain evidence="3">SNU_AA5</strain>
        <tissue evidence="3">Soma without cirri and trophi</tissue>
    </source>
</reference>
<dbReference type="EMBL" id="VIIS01000949">
    <property type="protein sequence ID" value="KAF0303379.1"/>
    <property type="molecule type" value="Genomic_DNA"/>
</dbReference>
<evidence type="ECO:0000313" key="4">
    <source>
        <dbReference type="Proteomes" id="UP000440578"/>
    </source>
</evidence>
<evidence type="ECO:0000259" key="2">
    <source>
        <dbReference type="SMART" id="SM00274"/>
    </source>
</evidence>
<feature type="domain" description="Follistatin-like" evidence="2">
    <location>
        <begin position="573"/>
        <end position="595"/>
    </location>
</feature>
<evidence type="ECO:0000256" key="1">
    <source>
        <dbReference type="SAM" id="MobiDB-lite"/>
    </source>
</evidence>
<comment type="caution">
    <text evidence="3">The sequence shown here is derived from an EMBL/GenBank/DDBJ whole genome shotgun (WGS) entry which is preliminary data.</text>
</comment>
<feature type="domain" description="Follistatin-like" evidence="2">
    <location>
        <begin position="439"/>
        <end position="461"/>
    </location>
</feature>
<feature type="domain" description="Follistatin-like" evidence="2">
    <location>
        <begin position="627"/>
        <end position="650"/>
    </location>
</feature>
<protein>
    <recommendedName>
        <fullName evidence="2">Follistatin-like domain-containing protein</fullName>
    </recommendedName>
</protein>
<feature type="domain" description="Follistatin-like" evidence="2">
    <location>
        <begin position="654"/>
        <end position="676"/>
    </location>
</feature>
<feature type="domain" description="Follistatin-like" evidence="2">
    <location>
        <begin position="678"/>
        <end position="700"/>
    </location>
</feature>
<feature type="region of interest" description="Disordered" evidence="1">
    <location>
        <begin position="1"/>
        <end position="88"/>
    </location>
</feature>
<dbReference type="OrthoDB" id="6382919at2759"/>
<feature type="domain" description="Follistatin-like" evidence="2">
    <location>
        <begin position="544"/>
        <end position="569"/>
    </location>
</feature>
<dbReference type="InterPro" id="IPR003645">
    <property type="entry name" value="Fol_N"/>
</dbReference>
<feature type="domain" description="Follistatin-like" evidence="2">
    <location>
        <begin position="465"/>
        <end position="487"/>
    </location>
</feature>
<organism evidence="3 4">
    <name type="scientific">Amphibalanus amphitrite</name>
    <name type="common">Striped barnacle</name>
    <name type="synonym">Balanus amphitrite</name>
    <dbReference type="NCBI Taxonomy" id="1232801"/>
    <lineage>
        <taxon>Eukaryota</taxon>
        <taxon>Metazoa</taxon>
        <taxon>Ecdysozoa</taxon>
        <taxon>Arthropoda</taxon>
        <taxon>Crustacea</taxon>
        <taxon>Multicrustacea</taxon>
        <taxon>Cirripedia</taxon>
        <taxon>Thoracica</taxon>
        <taxon>Thoracicalcarea</taxon>
        <taxon>Balanomorpha</taxon>
        <taxon>Balanoidea</taxon>
        <taxon>Balanidae</taxon>
        <taxon>Amphibalaninae</taxon>
        <taxon>Amphibalanus</taxon>
    </lineage>
</organism>
<sequence>MVTGNVWGNCSPPPWPLSLTSDYHSDGRETPATGRSATLPPPADASLSSAYSWDVQPSPRSLPSSPPQERDQESPAARSDNSSSSSAWSSVHESDCECSLQLSALAVGSVGQGARTQVGAGARLPPAQDTRAARDAVATVRYEQIRRLPILRRRYGRRTSGKVSGPLPASFRHLKTPVSFSMSSLQPAGFHTPETAAVRLRADRPYNSLCRKRKERSTADPSHRQSWGSEVSKDSFWEALEPSYAFLMADQLIESCKEASGDLTWDATDVPGMDSTWSYGEFMDQYNELYQWLNEIQVVIYSSPKNITDRRLRESHMEEIQRKSYRRTLLAEQSCRLQRRQPELREEVQWRLAHLTAKWDTLLQCVRPPSPPPAGHTADPDIADIGPAGHTADPDIADIGPDQPRREVAKTAGGLRKEVKETVVKDAVAEDEESSEASLCDQRSCPGNRECRVVRGRAHCLTKRTCARLRCRYDQECVTGEGLVRCVKRRSCDSVSCRGADRECRVLGGLARCVKRLTCADLTCGFGETCATTNGTAACVPSVACHDLTCPDDQECRIVGGEGAAPSCVKRQDCEHVRCAPGHTCHLFAGAAKCVTTTTCADTTCRYDHVCRVRNDLAGCIPRAGAKCGGTVCKPGYECIQEPNGESHCSSELSCVGVQCLSGQQCVKEHGVPRCRASCEGLQCGPRAHCEVKLDQGVCVECDLPCPRGQVCRLIDPNVISDLFVAAPPEPTYIAHEVRCLEQWFHHMDGQLGPISFRLDLRSTQEATDKLKQYQRE</sequence>
<gene>
    <name evidence="3" type="ORF">FJT64_024616</name>
</gene>
<evidence type="ECO:0000313" key="3">
    <source>
        <dbReference type="EMBL" id="KAF0303379.1"/>
    </source>
</evidence>